<gene>
    <name evidence="2" type="ORF">BG60_27875</name>
</gene>
<sequence length="67" mass="7721">MPLSEDHIDLEPALRKIQELAREEDGSGGAYWNHVGRLLERVAEMQTEIDSLTEELERCRAVLRKTD</sequence>
<dbReference type="Proteomes" id="UP000027451">
    <property type="component" value="Unassembled WGS sequence"/>
</dbReference>
<dbReference type="AlphaFoldDB" id="A0A656Q9W9"/>
<evidence type="ECO:0000313" key="2">
    <source>
        <dbReference type="EMBL" id="KDR25602.1"/>
    </source>
</evidence>
<feature type="coiled-coil region" evidence="1">
    <location>
        <begin position="35"/>
        <end position="62"/>
    </location>
</feature>
<protein>
    <submittedName>
        <fullName evidence="2">Uncharacterized protein</fullName>
    </submittedName>
</protein>
<keyword evidence="3" id="KW-1185">Reference proteome</keyword>
<name>A0A656Q9W9_9BURK</name>
<proteinExistence type="predicted"/>
<keyword evidence="1" id="KW-0175">Coiled coil</keyword>
<dbReference type="EMBL" id="JFHD01000045">
    <property type="protein sequence ID" value="KDR25602.1"/>
    <property type="molecule type" value="Genomic_DNA"/>
</dbReference>
<comment type="caution">
    <text evidence="2">The sequence shown here is derived from an EMBL/GenBank/DDBJ whole genome shotgun (WGS) entry which is preliminary data.</text>
</comment>
<reference evidence="2 3" key="1">
    <citation type="submission" date="2014-03" db="EMBL/GenBank/DDBJ databases">
        <title>Draft Genome Sequences of Four Burkholderia Strains.</title>
        <authorList>
            <person name="Liu X.Y."/>
            <person name="Li C.X."/>
            <person name="Xu J.H."/>
        </authorList>
    </citation>
    <scope>NUCLEOTIDE SEQUENCE [LARGE SCALE GENOMIC DNA]</scope>
    <source>
        <strain evidence="2 3">OP-1</strain>
    </source>
</reference>
<accession>A0A656Q9W9</accession>
<evidence type="ECO:0000256" key="1">
    <source>
        <dbReference type="SAM" id="Coils"/>
    </source>
</evidence>
<evidence type="ECO:0000313" key="3">
    <source>
        <dbReference type="Proteomes" id="UP000027451"/>
    </source>
</evidence>
<organism evidence="2 3">
    <name type="scientific">Caballeronia zhejiangensis</name>
    <dbReference type="NCBI Taxonomy" id="871203"/>
    <lineage>
        <taxon>Bacteria</taxon>
        <taxon>Pseudomonadati</taxon>
        <taxon>Pseudomonadota</taxon>
        <taxon>Betaproteobacteria</taxon>
        <taxon>Burkholderiales</taxon>
        <taxon>Burkholderiaceae</taxon>
        <taxon>Caballeronia</taxon>
    </lineage>
</organism>